<dbReference type="EnsemblFungi" id="PTTG_09604-t43_1">
    <property type="protein sequence ID" value="PTTG_09604-t43_1-p1"/>
    <property type="gene ID" value="PTTG_09604"/>
</dbReference>
<gene>
    <name evidence="2" type="ORF">PTTG_09604</name>
</gene>
<proteinExistence type="predicted"/>
<reference evidence="2" key="2">
    <citation type="submission" date="2016-05" db="EMBL/GenBank/DDBJ databases">
        <title>Comparative analysis highlights variable genome content of wheat rusts and divergence of the mating loci.</title>
        <authorList>
            <person name="Cuomo C.A."/>
            <person name="Bakkeren G."/>
            <person name="Szabo L."/>
            <person name="Khalil H."/>
            <person name="Joly D."/>
            <person name="Goldberg J."/>
            <person name="Young S."/>
            <person name="Zeng Q."/>
            <person name="Fellers J."/>
        </authorList>
    </citation>
    <scope>NUCLEOTIDE SEQUENCE [LARGE SCALE GENOMIC DNA]</scope>
    <source>
        <strain evidence="2">1-1 BBBD Race 1</strain>
    </source>
</reference>
<protein>
    <submittedName>
        <fullName evidence="2 3">Uncharacterized protein</fullName>
    </submittedName>
</protein>
<sequence>MASHPQPSGTPQAQVCLEVLSTAKLNQEAAIAIAESKERAREADCKADQEVALAIAKGNERQRKADRKAEREEARLECAEDARRHAADQAYQEQSRQVFQTAMLAFMANLGARPT</sequence>
<accession>A0A0C4F8U8</accession>
<feature type="coiled-coil region" evidence="1">
    <location>
        <begin position="62"/>
        <end position="89"/>
    </location>
</feature>
<dbReference type="AlphaFoldDB" id="A0A0C4F8U8"/>
<keyword evidence="1" id="KW-0175">Coiled coil</keyword>
<evidence type="ECO:0000313" key="2">
    <source>
        <dbReference type="EMBL" id="OAV94227.1"/>
    </source>
</evidence>
<evidence type="ECO:0000256" key="1">
    <source>
        <dbReference type="SAM" id="Coils"/>
    </source>
</evidence>
<evidence type="ECO:0000313" key="4">
    <source>
        <dbReference type="Proteomes" id="UP000005240"/>
    </source>
</evidence>
<organism evidence="2">
    <name type="scientific">Puccinia triticina (isolate 1-1 / race 1 (BBBD))</name>
    <name type="common">Brown leaf rust fungus</name>
    <dbReference type="NCBI Taxonomy" id="630390"/>
    <lineage>
        <taxon>Eukaryota</taxon>
        <taxon>Fungi</taxon>
        <taxon>Dikarya</taxon>
        <taxon>Basidiomycota</taxon>
        <taxon>Pucciniomycotina</taxon>
        <taxon>Pucciniomycetes</taxon>
        <taxon>Pucciniales</taxon>
        <taxon>Pucciniaceae</taxon>
        <taxon>Puccinia</taxon>
    </lineage>
</organism>
<reference evidence="3" key="4">
    <citation type="submission" date="2025-05" db="UniProtKB">
        <authorList>
            <consortium name="EnsemblFungi"/>
        </authorList>
    </citation>
    <scope>IDENTIFICATION</scope>
    <source>
        <strain evidence="3">isolate 1-1 / race 1 (BBBD)</strain>
    </source>
</reference>
<dbReference type="Proteomes" id="UP000005240">
    <property type="component" value="Unassembled WGS sequence"/>
</dbReference>
<evidence type="ECO:0000313" key="3">
    <source>
        <dbReference type="EnsemblFungi" id="PTTG_09604-t43_1-p1"/>
    </source>
</evidence>
<reference evidence="3 4" key="3">
    <citation type="journal article" date="2017" name="G3 (Bethesda)">
        <title>Comparative analysis highlights variable genome content of wheat rusts and divergence of the mating loci.</title>
        <authorList>
            <person name="Cuomo C.A."/>
            <person name="Bakkeren G."/>
            <person name="Khalil H.B."/>
            <person name="Panwar V."/>
            <person name="Joly D."/>
            <person name="Linning R."/>
            <person name="Sakthikumar S."/>
            <person name="Song X."/>
            <person name="Adiconis X."/>
            <person name="Fan L."/>
            <person name="Goldberg J.M."/>
            <person name="Levin J.Z."/>
            <person name="Young S."/>
            <person name="Zeng Q."/>
            <person name="Anikster Y."/>
            <person name="Bruce M."/>
            <person name="Wang M."/>
            <person name="Yin C."/>
            <person name="McCallum B."/>
            <person name="Szabo L.J."/>
            <person name="Hulbert S."/>
            <person name="Chen X."/>
            <person name="Fellers J.P."/>
        </authorList>
    </citation>
    <scope>NUCLEOTIDE SEQUENCE</scope>
    <source>
        <strain evidence="4">Isolate 1-1 / race 1 (BBBD)</strain>
        <strain evidence="3">isolate 1-1 / race 1 (BBBD)</strain>
    </source>
</reference>
<keyword evidence="4" id="KW-1185">Reference proteome</keyword>
<dbReference type="EMBL" id="ADAS02000042">
    <property type="protein sequence ID" value="OAV94227.1"/>
    <property type="molecule type" value="Genomic_DNA"/>
</dbReference>
<dbReference type="VEuPathDB" id="FungiDB:PTTG_09604"/>
<name>A0A0C4F8U8_PUCT1</name>
<reference evidence="2" key="1">
    <citation type="submission" date="2009-11" db="EMBL/GenBank/DDBJ databases">
        <authorList>
            <consortium name="The Broad Institute Genome Sequencing Platform"/>
            <person name="Ward D."/>
            <person name="Feldgarden M."/>
            <person name="Earl A."/>
            <person name="Young S.K."/>
            <person name="Zeng Q."/>
            <person name="Koehrsen M."/>
            <person name="Alvarado L."/>
            <person name="Berlin A."/>
            <person name="Bochicchio J."/>
            <person name="Borenstein D."/>
            <person name="Chapman S.B."/>
            <person name="Chen Z."/>
            <person name="Engels R."/>
            <person name="Freedman E."/>
            <person name="Gellesch M."/>
            <person name="Goldberg J."/>
            <person name="Griggs A."/>
            <person name="Gujja S."/>
            <person name="Heilman E."/>
            <person name="Heiman D."/>
            <person name="Hepburn T."/>
            <person name="Howarth C."/>
            <person name="Jen D."/>
            <person name="Larson L."/>
            <person name="Lewis B."/>
            <person name="Mehta T."/>
            <person name="Park D."/>
            <person name="Pearson M."/>
            <person name="Roberts A."/>
            <person name="Saif S."/>
            <person name="Shea T."/>
            <person name="Shenoy N."/>
            <person name="Sisk P."/>
            <person name="Stolte C."/>
            <person name="Sykes S."/>
            <person name="Thomson T."/>
            <person name="Walk T."/>
            <person name="White J."/>
            <person name="Yandava C."/>
            <person name="Izard J."/>
            <person name="Baranova O.V."/>
            <person name="Blanton J.M."/>
            <person name="Tanner A.C."/>
            <person name="Dewhirst F.E."/>
            <person name="Haas B."/>
            <person name="Nusbaum C."/>
            <person name="Birren B."/>
        </authorList>
    </citation>
    <scope>NUCLEOTIDE SEQUENCE [LARGE SCALE GENOMIC DNA]</scope>
    <source>
        <strain evidence="2">1-1 BBBD Race 1</strain>
    </source>
</reference>